<dbReference type="PANTHER" id="PTHR40056">
    <property type="entry name" value="HYPOTHETICAL CYTOSOLIC PROTEIN"/>
    <property type="match status" value="1"/>
</dbReference>
<comment type="caution">
    <text evidence="1">The sequence shown here is derived from an EMBL/GenBank/DDBJ whole genome shotgun (WGS) entry which is preliminary data.</text>
</comment>
<proteinExistence type="predicted"/>
<accession>A0A923J0J3</accession>
<evidence type="ECO:0000313" key="1">
    <source>
        <dbReference type="EMBL" id="MBC2398142.1"/>
    </source>
</evidence>
<dbReference type="Pfam" id="PF08876">
    <property type="entry name" value="DUF1836"/>
    <property type="match status" value="1"/>
</dbReference>
<sequence length="196" mass="23546">MKYNKEEVKKIFKELINKKDIEIEEIPCIDLYMDQVTTFFEDKLCNLKRNEEDKILTKTMINNYTKGKILMPAKKKKYTLEHMIFLILIYNLKQGLSINDINTFFNPIFNDKVDEIKEDISIEKLYRVFLKIKNKESEDLENNFNFMMDTIEGEFVNFEGEERDLMELLTTVLVLINRSNSYKRMAEKVIDNFFKE</sequence>
<dbReference type="InterPro" id="IPR014975">
    <property type="entry name" value="DUF1836"/>
</dbReference>
<dbReference type="AlphaFoldDB" id="A0A923J0J3"/>
<dbReference type="PANTHER" id="PTHR40056:SF1">
    <property type="entry name" value="DUF1836 DOMAIN-CONTAINING PROTEIN"/>
    <property type="match status" value="1"/>
</dbReference>
<organism evidence="1 2">
    <name type="scientific">Clostridium tetanomorphum</name>
    <dbReference type="NCBI Taxonomy" id="1553"/>
    <lineage>
        <taxon>Bacteria</taxon>
        <taxon>Bacillati</taxon>
        <taxon>Bacillota</taxon>
        <taxon>Clostridia</taxon>
        <taxon>Eubacteriales</taxon>
        <taxon>Clostridiaceae</taxon>
        <taxon>Clostridium</taxon>
    </lineage>
</organism>
<name>A0A923J0J3_CLOTT</name>
<reference evidence="1 2" key="1">
    <citation type="submission" date="2020-04" db="EMBL/GenBank/DDBJ databases">
        <title>Genomic insights into acetone-butanol-ethanol (ABE) fermentation by sequencing solventogenic clostridia strains.</title>
        <authorList>
            <person name="Brown S."/>
        </authorList>
    </citation>
    <scope>NUCLEOTIDE SEQUENCE [LARGE SCALE GENOMIC DNA]</scope>
    <source>
        <strain evidence="1 2">DJ011</strain>
    </source>
</reference>
<keyword evidence="2" id="KW-1185">Reference proteome</keyword>
<gene>
    <name evidence="1" type="ORF">HGG79_10190</name>
</gene>
<evidence type="ECO:0000313" key="2">
    <source>
        <dbReference type="Proteomes" id="UP000563151"/>
    </source>
</evidence>
<dbReference type="RefSeq" id="WP_035152182.1">
    <property type="nucleotide sequence ID" value="NZ_JAAZWO010000010.1"/>
</dbReference>
<dbReference type="EMBL" id="JAAZWO010000010">
    <property type="protein sequence ID" value="MBC2398142.1"/>
    <property type="molecule type" value="Genomic_DNA"/>
</dbReference>
<dbReference type="Proteomes" id="UP000563151">
    <property type="component" value="Unassembled WGS sequence"/>
</dbReference>
<protein>
    <submittedName>
        <fullName evidence="1">DUF1836 domain-containing protein</fullName>
    </submittedName>
</protein>